<dbReference type="CDD" id="cd00644">
    <property type="entry name" value="HMG-CoA_reductase_classII"/>
    <property type="match status" value="1"/>
</dbReference>
<dbReference type="EMBL" id="FR824096">
    <property type="protein sequence ID" value="CCA18479.1"/>
    <property type="molecule type" value="Genomic_DNA"/>
</dbReference>
<dbReference type="PANTHER" id="PTHR10572">
    <property type="entry name" value="3-HYDROXY-3-METHYLGLUTARYL-COENZYME A REDUCTASE"/>
    <property type="match status" value="1"/>
</dbReference>
<comment type="similarity">
    <text evidence="1">Belongs to the HMG-CoA reductase family.</text>
</comment>
<reference evidence="3" key="2">
    <citation type="submission" date="2011-02" db="EMBL/GenBank/DDBJ databases">
        <authorList>
            <person name="MacLean D."/>
        </authorList>
    </citation>
    <scope>NUCLEOTIDE SEQUENCE</scope>
</reference>
<accession>F0WBF4</accession>
<dbReference type="SUPFAM" id="SSF56542">
    <property type="entry name" value="Substrate-binding domain of HMG-CoA reductase"/>
    <property type="match status" value="1"/>
</dbReference>
<evidence type="ECO:0000256" key="1">
    <source>
        <dbReference type="ARBA" id="ARBA00007661"/>
    </source>
</evidence>
<dbReference type="InterPro" id="IPR009029">
    <property type="entry name" value="HMG_CoA_Rdtase_sub-bd_dom_sf"/>
</dbReference>
<dbReference type="InterPro" id="IPR023074">
    <property type="entry name" value="HMG_CoA_Rdtase_cat_sf"/>
</dbReference>
<gene>
    <name evidence="3" type="primary">AlNc14C51G4002</name>
    <name evidence="3" type="ORF">ALNC14_046220</name>
</gene>
<dbReference type="InterPro" id="IPR004553">
    <property type="entry name" value="HMG_CoA_Rdtase_bac-typ"/>
</dbReference>
<dbReference type="InterPro" id="IPR002202">
    <property type="entry name" value="HMG_CoA_Rdtase"/>
</dbReference>
<proteinExistence type="inferred from homology"/>
<sequence length="937" mass="103085">MAPAIEDIGQTIHHVSTQALGNINALIELVEALLSRRNGATKVSTMKEATSNLHELMQMSGKLAEHIRRMTEGCPVMKPPSALDLSVGNSCRQSKEILRESEQPSLWSGFYTKTVRERMDVLHLVYPKLNHLIKSKETQIVKAKESVWNIGHLSIRTADLMIENCVGVLGVPLGLGLNFLIDGESFTVPMAIEEPSVVAAASSAAKIIASAGGGFFTSTSGNIMTAQIQLIGTRDIPQAIAKIDENRQRLLRFANEKFCSSMYKRGGGAIDVYCRVVTQADCASRSNWYNPANDELEIHASSPDVRFLVVHIDIDVCEAMGANVVNSVAEGLSDEVCAIAESTCGLRILTNFCTQRRARAAFEIPVAKLGWKGVDGSDVAHRVIEAYNFAAVDPFRAVTNNKGIMNGIDAVAIATGQDWRAIEAGAHCYACRSGQYKSLSKYELVTRWDGVDVLRGSLELPMAVGSKGGALQTHPGYSITCAILGKPSARSLSGIIAAVGLAQNFAAVRAIAVTGIQHGHMALHARNFAVAAGAPSQLVTEVCAYMLGRKSINLDTAKDYLQAHALYSSFWNSPPQSPVKVIPPSMFYVELPVPGLDRHISLNVAFESLGTHPEYIAIKPTSRNKQTECLALQHQLLGDKGYKQLERMFSFVASMRSVLTPKQPVNTQVTRVNLEFQNTLQLVSILINIVSYRLVEVAPHTVPAFIAKLLHSSAAEVGTITFRAIVQGFSLSNEVLRAGLPLLFALWQVLHYRVEQEVVSAFLRNEILQEQRHILRALVASFHTINQDELGSSTNSYTLNEAFKHFMRVHSKRWQATMLLLIDSLTLEPELRPQDALPYLHDIGELLEWKGTVAHDIARYKRAIPEHEPNAFIYWLKKKNINPEMGDGFIGDFQAFLSPFLADKLGHLQQQISSTHMVDLAAVKCLLVRIQNIYQEL</sequence>
<dbReference type="GO" id="GO:0004420">
    <property type="term" value="F:hydroxymethylglutaryl-CoA reductase (NADPH) activity"/>
    <property type="evidence" value="ECO:0007669"/>
    <property type="project" value="InterPro"/>
</dbReference>
<dbReference type="HOGENOM" id="CLU_307302_0_0_1"/>
<dbReference type="SUPFAM" id="SSF55035">
    <property type="entry name" value="NAD-binding domain of HMG-CoA reductase"/>
    <property type="match status" value="1"/>
</dbReference>
<dbReference type="PANTHER" id="PTHR10572:SF24">
    <property type="entry name" value="3-HYDROXY-3-METHYLGLUTARYL-COENZYME A REDUCTASE"/>
    <property type="match status" value="1"/>
</dbReference>
<dbReference type="InterPro" id="IPR009023">
    <property type="entry name" value="HMG_CoA_Rdtase_NAD(P)-bd_sf"/>
</dbReference>
<dbReference type="Gene3D" id="1.10.8.660">
    <property type="match status" value="1"/>
</dbReference>
<dbReference type="GO" id="GO:0015936">
    <property type="term" value="P:coenzyme A metabolic process"/>
    <property type="evidence" value="ECO:0007669"/>
    <property type="project" value="InterPro"/>
</dbReference>
<dbReference type="AlphaFoldDB" id="F0WBF4"/>
<organism evidence="3">
    <name type="scientific">Albugo laibachii Nc14</name>
    <dbReference type="NCBI Taxonomy" id="890382"/>
    <lineage>
        <taxon>Eukaryota</taxon>
        <taxon>Sar</taxon>
        <taxon>Stramenopiles</taxon>
        <taxon>Oomycota</taxon>
        <taxon>Peronosporomycetes</taxon>
        <taxon>Albuginales</taxon>
        <taxon>Albuginaceae</taxon>
        <taxon>Albugo</taxon>
    </lineage>
</organism>
<dbReference type="PROSITE" id="PS50065">
    <property type="entry name" value="HMG_COA_REDUCTASE_4"/>
    <property type="match status" value="1"/>
</dbReference>
<protein>
    <submittedName>
        <fullName evidence="3">3hydroxy3methylglutarylcoenzyme A reductase putative</fullName>
    </submittedName>
</protein>
<evidence type="ECO:0000313" key="3">
    <source>
        <dbReference type="EMBL" id="CCA18479.1"/>
    </source>
</evidence>
<name>F0WBF4_9STRA</name>
<reference evidence="3" key="1">
    <citation type="journal article" date="2011" name="PLoS Biol.">
        <title>Gene gain and loss during evolution of obligate parasitism in the white rust pathogen of Arabidopsis thaliana.</title>
        <authorList>
            <person name="Kemen E."/>
            <person name="Gardiner A."/>
            <person name="Schultz-Larsen T."/>
            <person name="Kemen A.C."/>
            <person name="Balmuth A.L."/>
            <person name="Robert-Seilaniantz A."/>
            <person name="Bailey K."/>
            <person name="Holub E."/>
            <person name="Studholme D.J."/>
            <person name="Maclean D."/>
            <person name="Jones J.D."/>
        </authorList>
    </citation>
    <scope>NUCLEOTIDE SEQUENCE</scope>
</reference>
<dbReference type="Pfam" id="PF00368">
    <property type="entry name" value="HMG-CoA_red"/>
    <property type="match status" value="1"/>
</dbReference>
<evidence type="ECO:0000256" key="2">
    <source>
        <dbReference type="ARBA" id="ARBA00023002"/>
    </source>
</evidence>
<keyword evidence="2" id="KW-0560">Oxidoreductase</keyword>
<dbReference type="Gene3D" id="3.90.770.10">
    <property type="entry name" value="3-hydroxy-3-methylglutaryl-coenzyme A Reductase, Chain A, domain 2"/>
    <property type="match status" value="2"/>
</dbReference>